<name>X1GTV1_9ZZZZ</name>
<organism evidence="1">
    <name type="scientific">marine sediment metagenome</name>
    <dbReference type="NCBI Taxonomy" id="412755"/>
    <lineage>
        <taxon>unclassified sequences</taxon>
        <taxon>metagenomes</taxon>
        <taxon>ecological metagenomes</taxon>
    </lineage>
</organism>
<protein>
    <submittedName>
        <fullName evidence="1">Uncharacterized protein</fullName>
    </submittedName>
</protein>
<sequence>MMRELKSNGAMKHQNTMDSDWKYLIVLDACGYKPFKKCSPFFLKGVLEKRESPAIHTPEWLEKTFIDYYKDIIYISPVFWCNSVKNGINLSNI</sequence>
<gene>
    <name evidence="1" type="ORF">S03H2_25846</name>
</gene>
<proteinExistence type="predicted"/>
<dbReference type="EMBL" id="BARU01014756">
    <property type="protein sequence ID" value="GAH36438.1"/>
    <property type="molecule type" value="Genomic_DNA"/>
</dbReference>
<dbReference type="AlphaFoldDB" id="X1GTV1"/>
<accession>X1GTV1</accession>
<evidence type="ECO:0000313" key="1">
    <source>
        <dbReference type="EMBL" id="GAH36438.1"/>
    </source>
</evidence>
<comment type="caution">
    <text evidence="1">The sequence shown here is derived from an EMBL/GenBank/DDBJ whole genome shotgun (WGS) entry which is preliminary data.</text>
</comment>
<reference evidence="1" key="1">
    <citation type="journal article" date="2014" name="Front. Microbiol.">
        <title>High frequency of phylogenetically diverse reductive dehalogenase-homologous genes in deep subseafloor sedimentary metagenomes.</title>
        <authorList>
            <person name="Kawai M."/>
            <person name="Futagami T."/>
            <person name="Toyoda A."/>
            <person name="Takaki Y."/>
            <person name="Nishi S."/>
            <person name="Hori S."/>
            <person name="Arai W."/>
            <person name="Tsubouchi T."/>
            <person name="Morono Y."/>
            <person name="Uchiyama I."/>
            <person name="Ito T."/>
            <person name="Fujiyama A."/>
            <person name="Inagaki F."/>
            <person name="Takami H."/>
        </authorList>
    </citation>
    <scope>NUCLEOTIDE SEQUENCE</scope>
    <source>
        <strain evidence="1">Expedition CK06-06</strain>
    </source>
</reference>